<dbReference type="STRING" id="4081.A0A3Q7J903"/>
<feature type="domain" description="DUF2921" evidence="1">
    <location>
        <begin position="7"/>
        <end position="134"/>
    </location>
</feature>
<dbReference type="Gramene" id="Solyc12g042960.2.1">
    <property type="protein sequence ID" value="Solyc12g042960.2.1"/>
    <property type="gene ID" value="Solyc12g042960.2"/>
</dbReference>
<feature type="domain" description="DUF2921" evidence="1">
    <location>
        <begin position="399"/>
        <end position="483"/>
    </location>
</feature>
<dbReference type="Pfam" id="PF25333">
    <property type="entry name" value="DUF2921_N"/>
    <property type="match status" value="2"/>
</dbReference>
<dbReference type="EnsemblPlants" id="Solyc12g042960.2.1">
    <property type="protein sequence ID" value="Solyc12g042960.2.1"/>
    <property type="gene ID" value="Solyc12g042960.2"/>
</dbReference>
<evidence type="ECO:0000313" key="3">
    <source>
        <dbReference type="Proteomes" id="UP000004994"/>
    </source>
</evidence>
<dbReference type="PANTHER" id="PTHR33389:SF26">
    <property type="match status" value="1"/>
</dbReference>
<protein>
    <recommendedName>
        <fullName evidence="1">DUF2921 domain-containing protein</fullName>
    </recommendedName>
</protein>
<name>A0A3Q7J903_SOLLC</name>
<dbReference type="PaxDb" id="4081-Solyc12g042960.1.1"/>
<organism evidence="2">
    <name type="scientific">Solanum lycopersicum</name>
    <name type="common">Tomato</name>
    <name type="synonym">Lycopersicon esculentum</name>
    <dbReference type="NCBI Taxonomy" id="4081"/>
    <lineage>
        <taxon>Eukaryota</taxon>
        <taxon>Viridiplantae</taxon>
        <taxon>Streptophyta</taxon>
        <taxon>Embryophyta</taxon>
        <taxon>Tracheophyta</taxon>
        <taxon>Spermatophyta</taxon>
        <taxon>Magnoliopsida</taxon>
        <taxon>eudicotyledons</taxon>
        <taxon>Gunneridae</taxon>
        <taxon>Pentapetalae</taxon>
        <taxon>asterids</taxon>
        <taxon>lamiids</taxon>
        <taxon>Solanales</taxon>
        <taxon>Solanaceae</taxon>
        <taxon>Solanoideae</taxon>
        <taxon>Solaneae</taxon>
        <taxon>Solanum</taxon>
        <taxon>Solanum subgen. Lycopersicon</taxon>
    </lineage>
</organism>
<accession>A0A3Q7J903</accession>
<keyword evidence="3" id="KW-1185">Reference proteome</keyword>
<dbReference type="InterPro" id="IPR057425">
    <property type="entry name" value="DUF2921_N"/>
</dbReference>
<dbReference type="Proteomes" id="UP000004994">
    <property type="component" value="Chromosome 12"/>
</dbReference>
<evidence type="ECO:0000313" key="2">
    <source>
        <dbReference type="EnsemblPlants" id="Solyc12g042960.2.1"/>
    </source>
</evidence>
<dbReference type="AlphaFoldDB" id="A0A3Q7J903"/>
<sequence length="507" mass="59030">MILGICGILSMAITRNRTLSDIPQRWSPWFQTSPGYSDLTIIFEGLYVEEANGGDRLMCLLGTSVSPFSKSSLDPYEWSSKYNCKKSFQYSSVKDDRIMLILRYPEIFTSTSRAILGELRSLNKKSDPKYFDKVQISSQLSYDWKYHFVSEIRVHKASQFCKVLQEFVSETFDIDVASECHDMKHCKNLGPFVHDWEMTEGKNAMSKKFKLLLTNLHCLPETNSAKTAKVSAFFRVLSPSEDHFYSGSRTGLSRMTISRMTLMDVIHGYACTYQAHFQSLSEMFFLESSLALKRLMFLYSLKKELHPLDIWNMYHVYSKSYLSYRFTRTEMLRAFMQKDNSYNLGMLITNIIHRFPGIEDDRNLTLFLLYPMSFLSRLRLFPMQYGTRLSPKHFFHSRSQPTVTEKYFSHVAKVSLEGLYDASRGVMHTVGCREIHSQKFMDCLVQVKVQYSSKTTRWLINPTTSVSIPSLRNPEDLFYFSPINLKTVVIPYRDNSKEVKFRLNFEA</sequence>
<reference evidence="2" key="2">
    <citation type="submission" date="2019-01" db="UniProtKB">
        <authorList>
            <consortium name="EnsemblPlants"/>
        </authorList>
    </citation>
    <scope>IDENTIFICATION</scope>
    <source>
        <strain evidence="2">cv. Heinz 1706</strain>
    </source>
</reference>
<dbReference type="InParanoid" id="A0A3Q7J903"/>
<proteinExistence type="predicted"/>
<evidence type="ECO:0000259" key="1">
    <source>
        <dbReference type="Pfam" id="PF25333"/>
    </source>
</evidence>
<dbReference type="PANTHER" id="PTHR33389">
    <property type="entry name" value="FAMILY PROTEIN, PUTATIVE (DUF2921)-RELATED"/>
    <property type="match status" value="1"/>
</dbReference>
<reference evidence="2" key="1">
    <citation type="journal article" date="2012" name="Nature">
        <title>The tomato genome sequence provides insights into fleshy fruit evolution.</title>
        <authorList>
            <consortium name="Tomato Genome Consortium"/>
        </authorList>
    </citation>
    <scope>NUCLEOTIDE SEQUENCE [LARGE SCALE GENOMIC DNA]</scope>
    <source>
        <strain evidence="2">cv. Heinz 1706</strain>
    </source>
</reference>